<dbReference type="GO" id="GO:0046872">
    <property type="term" value="F:metal ion binding"/>
    <property type="evidence" value="ECO:0007669"/>
    <property type="project" value="UniProtKB-KW"/>
</dbReference>
<evidence type="ECO:0000256" key="3">
    <source>
        <dbReference type="ARBA" id="ARBA00012669"/>
    </source>
</evidence>
<dbReference type="PANTHER" id="PTHR30573:SF0">
    <property type="entry name" value="QUINOLINATE SYNTHASE, CHLOROPLASTIC"/>
    <property type="match status" value="1"/>
</dbReference>
<sequence>MNYRQLIDNILLKRKKKKVILSHYYHNKEIVDYLGEGRFLADSGPMKTCSKFIFNNPDRIVIKYINCSTEIKVLSDIVFSSSNIIKKNQSILQGSPLIFVFDQKKGEYFVEETDRKMLLWDESCIVHESFSLEKLIALYKNYSDAEIITLSESETHILQIAKYIRSISDRIDYVSKQKKSLDRVKYCI</sequence>
<evidence type="ECO:0000256" key="6">
    <source>
        <dbReference type="ARBA" id="ARBA00022679"/>
    </source>
</evidence>
<comment type="caution">
    <text evidence="10">The sequence shown here is derived from an EMBL/GenBank/DDBJ whole genome shotgun (WGS) entry which is preliminary data.</text>
</comment>
<dbReference type="InterPro" id="IPR003473">
    <property type="entry name" value="NadA"/>
</dbReference>
<evidence type="ECO:0000256" key="8">
    <source>
        <dbReference type="ARBA" id="ARBA00023004"/>
    </source>
</evidence>
<evidence type="ECO:0000313" key="11">
    <source>
        <dbReference type="Proteomes" id="UP000198034"/>
    </source>
</evidence>
<protein>
    <recommendedName>
        <fullName evidence="3">quinolinate synthase</fullName>
        <ecNumber evidence="3">2.5.1.72</ecNumber>
    </recommendedName>
</protein>
<evidence type="ECO:0000256" key="4">
    <source>
        <dbReference type="ARBA" id="ARBA00022485"/>
    </source>
</evidence>
<dbReference type="UniPathway" id="UPA00253">
    <property type="reaction ID" value="UER00327"/>
</dbReference>
<dbReference type="GO" id="GO:0005829">
    <property type="term" value="C:cytosol"/>
    <property type="evidence" value="ECO:0007669"/>
    <property type="project" value="TreeGrafter"/>
</dbReference>
<keyword evidence="7" id="KW-0479">Metal-binding</keyword>
<keyword evidence="4" id="KW-0004">4Fe-4S</keyword>
<dbReference type="AlphaFoldDB" id="A0A246GC06"/>
<keyword evidence="5" id="KW-0662">Pyridine nucleotide biosynthesis</keyword>
<dbReference type="Gene3D" id="3.40.50.10800">
    <property type="entry name" value="NadA-like"/>
    <property type="match status" value="2"/>
</dbReference>
<dbReference type="InterPro" id="IPR036094">
    <property type="entry name" value="NadA_sf"/>
</dbReference>
<reference evidence="10 11" key="1">
    <citation type="journal article" date="2017" name="Infect. Genet. Evol.">
        <title>Comparative genome analysis of fish pathogen Flavobacterium columnare reveals extensive sequence diversity within the species.</title>
        <authorList>
            <person name="Kayansamruaj P."/>
            <person name="Dong H.T."/>
            <person name="Hirono I."/>
            <person name="Kondo H."/>
            <person name="Senapin S."/>
            <person name="Rodkhum C."/>
        </authorList>
    </citation>
    <scope>NUCLEOTIDE SEQUENCE [LARGE SCALE GENOMIC DNA]</scope>
    <source>
        <strain evidence="10 11">1214</strain>
    </source>
</reference>
<dbReference type="GO" id="GO:0008987">
    <property type="term" value="F:quinolinate synthetase A activity"/>
    <property type="evidence" value="ECO:0007669"/>
    <property type="project" value="InterPro"/>
</dbReference>
<dbReference type="Proteomes" id="UP000198034">
    <property type="component" value="Unassembled WGS sequence"/>
</dbReference>
<name>A0A246GC06_9FLAO</name>
<evidence type="ECO:0000256" key="5">
    <source>
        <dbReference type="ARBA" id="ARBA00022642"/>
    </source>
</evidence>
<accession>A0A246GC06</accession>
<comment type="cofactor">
    <cofactor evidence="1">
        <name>[4Fe-4S] cluster</name>
        <dbReference type="ChEBI" id="CHEBI:49883"/>
    </cofactor>
</comment>
<organism evidence="10 11">
    <name type="scientific">Flavobacterium columnare</name>
    <dbReference type="NCBI Taxonomy" id="996"/>
    <lineage>
        <taxon>Bacteria</taxon>
        <taxon>Pseudomonadati</taxon>
        <taxon>Bacteroidota</taxon>
        <taxon>Flavobacteriia</taxon>
        <taxon>Flavobacteriales</taxon>
        <taxon>Flavobacteriaceae</taxon>
        <taxon>Flavobacterium</taxon>
    </lineage>
</organism>
<keyword evidence="6" id="KW-0808">Transferase</keyword>
<comment type="pathway">
    <text evidence="2">Cofactor biosynthesis; NAD(+) biosynthesis; quinolinate from iminoaspartate: step 1/1.</text>
</comment>
<dbReference type="SUPFAM" id="SSF142754">
    <property type="entry name" value="NadA-like"/>
    <property type="match status" value="1"/>
</dbReference>
<evidence type="ECO:0000256" key="1">
    <source>
        <dbReference type="ARBA" id="ARBA00001966"/>
    </source>
</evidence>
<keyword evidence="9" id="KW-0411">Iron-sulfur</keyword>
<proteinExistence type="predicted"/>
<dbReference type="EMBL" id="MTCY01000010">
    <property type="protein sequence ID" value="OWP78433.1"/>
    <property type="molecule type" value="Genomic_DNA"/>
</dbReference>
<dbReference type="Pfam" id="PF02445">
    <property type="entry name" value="NadA"/>
    <property type="match status" value="1"/>
</dbReference>
<evidence type="ECO:0000313" key="10">
    <source>
        <dbReference type="EMBL" id="OWP78433.1"/>
    </source>
</evidence>
<gene>
    <name evidence="10" type="ORF">BWK62_05150</name>
</gene>
<dbReference type="GO" id="GO:0034628">
    <property type="term" value="P:'de novo' NAD+ biosynthetic process from L-aspartate"/>
    <property type="evidence" value="ECO:0007669"/>
    <property type="project" value="TreeGrafter"/>
</dbReference>
<dbReference type="EC" id="2.5.1.72" evidence="3"/>
<keyword evidence="8" id="KW-0408">Iron</keyword>
<dbReference type="PANTHER" id="PTHR30573">
    <property type="entry name" value="QUINOLINATE SYNTHETASE A"/>
    <property type="match status" value="1"/>
</dbReference>
<evidence type="ECO:0000256" key="9">
    <source>
        <dbReference type="ARBA" id="ARBA00023014"/>
    </source>
</evidence>
<evidence type="ECO:0000256" key="2">
    <source>
        <dbReference type="ARBA" id="ARBA00005065"/>
    </source>
</evidence>
<dbReference type="GO" id="GO:0051539">
    <property type="term" value="F:4 iron, 4 sulfur cluster binding"/>
    <property type="evidence" value="ECO:0007669"/>
    <property type="project" value="UniProtKB-KW"/>
</dbReference>
<evidence type="ECO:0000256" key="7">
    <source>
        <dbReference type="ARBA" id="ARBA00022723"/>
    </source>
</evidence>